<dbReference type="EMBL" id="JANPWB010000012">
    <property type="protein sequence ID" value="KAJ1114139.1"/>
    <property type="molecule type" value="Genomic_DNA"/>
</dbReference>
<reference evidence="1" key="1">
    <citation type="journal article" date="2022" name="bioRxiv">
        <title>Sequencing and chromosome-scale assembly of the giantPleurodeles waltlgenome.</title>
        <authorList>
            <person name="Brown T."/>
            <person name="Elewa A."/>
            <person name="Iarovenko S."/>
            <person name="Subramanian E."/>
            <person name="Araus A.J."/>
            <person name="Petzold A."/>
            <person name="Susuki M."/>
            <person name="Suzuki K.-i.T."/>
            <person name="Hayashi T."/>
            <person name="Toyoda A."/>
            <person name="Oliveira C."/>
            <person name="Osipova E."/>
            <person name="Leigh N.D."/>
            <person name="Simon A."/>
            <person name="Yun M.H."/>
        </authorList>
    </citation>
    <scope>NUCLEOTIDE SEQUENCE</scope>
    <source>
        <strain evidence="1">20211129_DDA</strain>
        <tissue evidence="1">Liver</tissue>
    </source>
</reference>
<accession>A0AAV7NHJ7</accession>
<organism evidence="1 2">
    <name type="scientific">Pleurodeles waltl</name>
    <name type="common">Iberian ribbed newt</name>
    <dbReference type="NCBI Taxonomy" id="8319"/>
    <lineage>
        <taxon>Eukaryota</taxon>
        <taxon>Metazoa</taxon>
        <taxon>Chordata</taxon>
        <taxon>Craniata</taxon>
        <taxon>Vertebrata</taxon>
        <taxon>Euteleostomi</taxon>
        <taxon>Amphibia</taxon>
        <taxon>Batrachia</taxon>
        <taxon>Caudata</taxon>
        <taxon>Salamandroidea</taxon>
        <taxon>Salamandridae</taxon>
        <taxon>Pleurodelinae</taxon>
        <taxon>Pleurodeles</taxon>
    </lineage>
</organism>
<gene>
    <name evidence="1" type="ORF">NDU88_002378</name>
</gene>
<evidence type="ECO:0000313" key="1">
    <source>
        <dbReference type="EMBL" id="KAJ1114139.1"/>
    </source>
</evidence>
<dbReference type="Proteomes" id="UP001066276">
    <property type="component" value="Chromosome 8"/>
</dbReference>
<name>A0AAV7NHJ7_PLEWA</name>
<protein>
    <submittedName>
        <fullName evidence="1">Uncharacterized protein</fullName>
    </submittedName>
</protein>
<dbReference type="AlphaFoldDB" id="A0AAV7NHJ7"/>
<evidence type="ECO:0000313" key="2">
    <source>
        <dbReference type="Proteomes" id="UP001066276"/>
    </source>
</evidence>
<comment type="caution">
    <text evidence="1">The sequence shown here is derived from an EMBL/GenBank/DDBJ whole genome shotgun (WGS) entry which is preliminary data.</text>
</comment>
<keyword evidence="2" id="KW-1185">Reference proteome</keyword>
<proteinExistence type="predicted"/>
<sequence>MACAQRGGAACRSVGITAIPQCRVGGDARALGSSNPEGYAHLHSSGDRVRPLLRSSAFRGGCPAENGTCGPLPPPQQLSSPPFGLVLLSSGAYTVQRWVEGSLPRVWRRTAALWPQFIGSTRRPRMAPQLGLNFVFVSSRRRAHAFLVRTWCRSQALRSPGLRGYLCL</sequence>